<organism evidence="1 2">
    <name type="scientific">Metarhizobium album</name>
    <dbReference type="NCBI Taxonomy" id="2182425"/>
    <lineage>
        <taxon>Bacteria</taxon>
        <taxon>Pseudomonadati</taxon>
        <taxon>Pseudomonadota</taxon>
        <taxon>Alphaproteobacteria</taxon>
        <taxon>Hyphomicrobiales</taxon>
        <taxon>Rhizobiaceae</taxon>
        <taxon>Metarhizobium</taxon>
    </lineage>
</organism>
<evidence type="ECO:0000313" key="1">
    <source>
        <dbReference type="EMBL" id="PWE52096.1"/>
    </source>
</evidence>
<keyword evidence="2" id="KW-1185">Reference proteome</keyword>
<dbReference type="Proteomes" id="UP000245252">
    <property type="component" value="Unassembled WGS sequence"/>
</dbReference>
<protein>
    <submittedName>
        <fullName evidence="1">Uncharacterized protein</fullName>
    </submittedName>
</protein>
<dbReference type="AlphaFoldDB" id="A0A2U2DFJ9"/>
<sequence length="89" mass="9664">MENLRQLSAWPLTSADLSKVENVLDAVLADAQIEGDTKPGQRIARSILSAYALGVTDSHDLLTYGRVIAKAETHRPDSVDFEAARSVLN</sequence>
<evidence type="ECO:0000313" key="2">
    <source>
        <dbReference type="Proteomes" id="UP000245252"/>
    </source>
</evidence>
<dbReference type="EMBL" id="QFBC01000037">
    <property type="protein sequence ID" value="PWE52096.1"/>
    <property type="molecule type" value="Genomic_DNA"/>
</dbReference>
<name>A0A2U2DFJ9_9HYPH</name>
<reference evidence="1 2" key="1">
    <citation type="submission" date="2018-05" db="EMBL/GenBank/DDBJ databases">
        <title>The draft genome of strain NS-104.</title>
        <authorList>
            <person name="Hang P."/>
            <person name="Jiang J."/>
        </authorList>
    </citation>
    <scope>NUCLEOTIDE SEQUENCE [LARGE SCALE GENOMIC DNA]</scope>
    <source>
        <strain evidence="1 2">NS-104</strain>
    </source>
</reference>
<proteinExistence type="predicted"/>
<accession>A0A2U2DFJ9</accession>
<dbReference type="RefSeq" id="WP_109462428.1">
    <property type="nucleotide sequence ID" value="NZ_QFBC01000037.1"/>
</dbReference>
<comment type="caution">
    <text evidence="1">The sequence shown here is derived from an EMBL/GenBank/DDBJ whole genome shotgun (WGS) entry which is preliminary data.</text>
</comment>
<gene>
    <name evidence="1" type="ORF">DEM27_32820</name>
</gene>